<comment type="caution">
    <text evidence="3">The sequence shown here is derived from an EMBL/GenBank/DDBJ whole genome shotgun (WGS) entry which is preliminary data.</text>
</comment>
<organism evidence="3 4">
    <name type="scientific">Recurvomyces mirabilis</name>
    <dbReference type="NCBI Taxonomy" id="574656"/>
    <lineage>
        <taxon>Eukaryota</taxon>
        <taxon>Fungi</taxon>
        <taxon>Dikarya</taxon>
        <taxon>Ascomycota</taxon>
        <taxon>Pezizomycotina</taxon>
        <taxon>Dothideomycetes</taxon>
        <taxon>Dothideomycetidae</taxon>
        <taxon>Mycosphaerellales</taxon>
        <taxon>Teratosphaeriaceae</taxon>
        <taxon>Recurvomyces</taxon>
    </lineage>
</organism>
<dbReference type="EMBL" id="JAUTXT010000043">
    <property type="protein sequence ID" value="KAK3671382.1"/>
    <property type="molecule type" value="Genomic_DNA"/>
</dbReference>
<keyword evidence="2" id="KW-0472">Membrane</keyword>
<evidence type="ECO:0000313" key="4">
    <source>
        <dbReference type="Proteomes" id="UP001274830"/>
    </source>
</evidence>
<keyword evidence="4" id="KW-1185">Reference proteome</keyword>
<feature type="transmembrane region" description="Helical" evidence="2">
    <location>
        <begin position="420"/>
        <end position="443"/>
    </location>
</feature>
<evidence type="ECO:0000256" key="1">
    <source>
        <dbReference type="SAM" id="MobiDB-lite"/>
    </source>
</evidence>
<gene>
    <name evidence="3" type="ORF">LTR78_008660</name>
</gene>
<evidence type="ECO:0000256" key="2">
    <source>
        <dbReference type="SAM" id="Phobius"/>
    </source>
</evidence>
<accession>A0AAE0WFL7</accession>
<protein>
    <submittedName>
        <fullName evidence="3">Uncharacterized protein</fullName>
    </submittedName>
</protein>
<name>A0AAE0WFL7_9PEZI</name>
<dbReference type="AlphaFoldDB" id="A0AAE0WFL7"/>
<feature type="region of interest" description="Disordered" evidence="1">
    <location>
        <begin position="483"/>
        <end position="520"/>
    </location>
</feature>
<reference evidence="3" key="1">
    <citation type="submission" date="2023-07" db="EMBL/GenBank/DDBJ databases">
        <title>Black Yeasts Isolated from many extreme environments.</title>
        <authorList>
            <person name="Coleine C."/>
            <person name="Stajich J.E."/>
            <person name="Selbmann L."/>
        </authorList>
    </citation>
    <scope>NUCLEOTIDE SEQUENCE</scope>
    <source>
        <strain evidence="3">CCFEE 5485</strain>
    </source>
</reference>
<keyword evidence="2" id="KW-0812">Transmembrane</keyword>
<proteinExistence type="predicted"/>
<keyword evidence="2" id="KW-1133">Transmembrane helix</keyword>
<sequence length="520" mass="58389">MGRAGRSPRHSTTHASMFSYPVTRRYPFRWITPVVIIGFVVATILFTFLNFVSTGYTLVNEESWNPNATVSSGVWMNHWPSFLVSKVEPSCEPINVQVGSEFFTNQTALRYTLTDVWQTSQGGAGAGNGVASSLTYFSNLIENCSVNSVEIDYAAMDRSASQFAYSEWGAVVRTYATCTILGSGGLTNFNITQEYDYVPSDISFSTLYTFLGTNFLSRNRTDKSSLWWGESLMSMYWTHSTYQMQTIRENQTTNDAPGIRKGTLYFYPNDDRTITNMTDPDFFECDYRFIIDKSQGAFDVVFPGTYGEYRSQTRLSTLVQQASYPNIWTEADALAKAAYSTVMTDLGQTSAKSNLLTDPASLSFFTTNFTEATRNIANAYPGPADRPYGTEDSGPLGTTPSVIKTKYLCQVPQRKPAGSLFVSILVADLVFLQALWFVFIYVVDMFFLRRHPERNHCEGCVVDARMRNLGPDTLPLTKEDAEVEMGGLRPRSSESRSRSVSRSRLMAQSMDMGNRDFYRP</sequence>
<feature type="transmembrane region" description="Helical" evidence="2">
    <location>
        <begin position="30"/>
        <end position="52"/>
    </location>
</feature>
<evidence type="ECO:0000313" key="3">
    <source>
        <dbReference type="EMBL" id="KAK3671382.1"/>
    </source>
</evidence>
<dbReference type="Proteomes" id="UP001274830">
    <property type="component" value="Unassembled WGS sequence"/>
</dbReference>